<gene>
    <name evidence="1" type="ORF">FHX73_113096</name>
</gene>
<dbReference type="GO" id="GO:0016787">
    <property type="term" value="F:hydrolase activity"/>
    <property type="evidence" value="ECO:0007669"/>
    <property type="project" value="UniProtKB-KW"/>
</dbReference>
<evidence type="ECO:0000313" key="2">
    <source>
        <dbReference type="Proteomes" id="UP000317940"/>
    </source>
</evidence>
<keyword evidence="2" id="KW-1185">Reference proteome</keyword>
<reference evidence="1 2" key="1">
    <citation type="submission" date="2019-06" db="EMBL/GenBank/DDBJ databases">
        <title>Sequencing the genomes of 1000 actinobacteria strains.</title>
        <authorList>
            <person name="Klenk H.-P."/>
        </authorList>
    </citation>
    <scope>NUCLEOTIDE SEQUENCE [LARGE SCALE GENOMIC DNA]</scope>
    <source>
        <strain evidence="1 2">DSM 44826</strain>
    </source>
</reference>
<proteinExistence type="predicted"/>
<dbReference type="RefSeq" id="WP_145905550.1">
    <property type="nucleotide sequence ID" value="NZ_BAAAMZ010000015.1"/>
</dbReference>
<dbReference type="EMBL" id="VIWT01000001">
    <property type="protein sequence ID" value="TWF99253.1"/>
    <property type="molecule type" value="Genomic_DNA"/>
</dbReference>
<dbReference type="OrthoDB" id="194128at2"/>
<dbReference type="Gene3D" id="3.10.129.10">
    <property type="entry name" value="Hotdog Thioesterase"/>
    <property type="match status" value="1"/>
</dbReference>
<keyword evidence="1" id="KW-0378">Hydrolase</keyword>
<evidence type="ECO:0000313" key="1">
    <source>
        <dbReference type="EMBL" id="TWF99253.1"/>
    </source>
</evidence>
<accession>A0A561UIQ3</accession>
<organism evidence="1 2">
    <name type="scientific">Kitasatospora viridis</name>
    <dbReference type="NCBI Taxonomy" id="281105"/>
    <lineage>
        <taxon>Bacteria</taxon>
        <taxon>Bacillati</taxon>
        <taxon>Actinomycetota</taxon>
        <taxon>Actinomycetes</taxon>
        <taxon>Kitasatosporales</taxon>
        <taxon>Streptomycetaceae</taxon>
        <taxon>Kitasatospora</taxon>
    </lineage>
</organism>
<dbReference type="Pfam" id="PF13279">
    <property type="entry name" value="4HBT_2"/>
    <property type="match status" value="1"/>
</dbReference>
<sequence length="141" mass="16145">MDAELPEPYRCASRVHWDELDPMGILHNARYQVHAERAVGAFFADFVNDADLFHAVRRFEIDFRRPLRGQGTMQVELWLEHLGRTSCRHGFALLGPDGQLLASGARAVVKIDPDTFRPVEWSETWRAAHLSRLRTKPSVPI</sequence>
<dbReference type="Proteomes" id="UP000317940">
    <property type="component" value="Unassembled WGS sequence"/>
</dbReference>
<name>A0A561UIQ3_9ACTN</name>
<dbReference type="SUPFAM" id="SSF54637">
    <property type="entry name" value="Thioesterase/thiol ester dehydrase-isomerase"/>
    <property type="match status" value="1"/>
</dbReference>
<dbReference type="InterPro" id="IPR029069">
    <property type="entry name" value="HotDog_dom_sf"/>
</dbReference>
<protein>
    <submittedName>
        <fullName evidence="1">Acyl-CoA thioester hydrolase</fullName>
    </submittedName>
</protein>
<dbReference type="AlphaFoldDB" id="A0A561UIQ3"/>
<dbReference type="CDD" id="cd00586">
    <property type="entry name" value="4HBT"/>
    <property type="match status" value="1"/>
</dbReference>
<comment type="caution">
    <text evidence="1">The sequence shown here is derived from an EMBL/GenBank/DDBJ whole genome shotgun (WGS) entry which is preliminary data.</text>
</comment>